<protein>
    <recommendedName>
        <fullName evidence="3">Pentapeptide repeat-containing protein</fullName>
    </recommendedName>
</protein>
<dbReference type="PANTHER" id="PTHR45333">
    <property type="entry name" value="MEMBRANE PROTEIN-RELATED"/>
    <property type="match status" value="1"/>
</dbReference>
<sequence>MNNFKIYLSEIFDQVLDVDEQIYCLIIQKMRKEKISDCIEFLSKLDTQKLLEEQLKMSKEIQLGKNSFNKIINIIKLIQHHYFNKYNYSEEIYIEIKEDLIKKTSQNKKIIQFFQFLVLLAAIDNNFIQCGSNSLNFLVQMKVDLTNQNFENINIQNTSLVGANFVGCNLNQLQFENVDISGINLNGAQLFNCGWKNLIRLFFSNHHKKSFKK</sequence>
<dbReference type="PANTHER" id="PTHR45333:SF1">
    <property type="entry name" value="CHROMOSOME UNDETERMINED SCAFFOLD_625, WHOLE GENOME SHOTGUN SEQUENCE"/>
    <property type="match status" value="1"/>
</dbReference>
<proteinExistence type="predicted"/>
<evidence type="ECO:0000313" key="1">
    <source>
        <dbReference type="EMBL" id="CAD8190197.1"/>
    </source>
</evidence>
<organism evidence="1 2">
    <name type="scientific">Paramecium pentaurelia</name>
    <dbReference type="NCBI Taxonomy" id="43138"/>
    <lineage>
        <taxon>Eukaryota</taxon>
        <taxon>Sar</taxon>
        <taxon>Alveolata</taxon>
        <taxon>Ciliophora</taxon>
        <taxon>Intramacronucleata</taxon>
        <taxon>Oligohymenophorea</taxon>
        <taxon>Peniculida</taxon>
        <taxon>Parameciidae</taxon>
        <taxon>Paramecium</taxon>
    </lineage>
</organism>
<gene>
    <name evidence="1" type="ORF">PPENT_87.1.T0950197</name>
</gene>
<accession>A0A8S1WNC4</accession>
<dbReference type="InterPro" id="IPR001646">
    <property type="entry name" value="5peptide_repeat"/>
</dbReference>
<evidence type="ECO:0000313" key="2">
    <source>
        <dbReference type="Proteomes" id="UP000689195"/>
    </source>
</evidence>
<dbReference type="OrthoDB" id="322481at2759"/>
<dbReference type="Pfam" id="PF00805">
    <property type="entry name" value="Pentapeptide"/>
    <property type="match status" value="1"/>
</dbReference>
<dbReference type="Proteomes" id="UP000689195">
    <property type="component" value="Unassembled WGS sequence"/>
</dbReference>
<reference evidence="1" key="1">
    <citation type="submission" date="2021-01" db="EMBL/GenBank/DDBJ databases">
        <authorList>
            <consortium name="Genoscope - CEA"/>
            <person name="William W."/>
        </authorList>
    </citation>
    <scope>NUCLEOTIDE SEQUENCE</scope>
</reference>
<keyword evidence="2" id="KW-1185">Reference proteome</keyword>
<comment type="caution">
    <text evidence="1">The sequence shown here is derived from an EMBL/GenBank/DDBJ whole genome shotgun (WGS) entry which is preliminary data.</text>
</comment>
<dbReference type="EMBL" id="CAJJDO010000095">
    <property type="protein sequence ID" value="CAD8190197.1"/>
    <property type="molecule type" value="Genomic_DNA"/>
</dbReference>
<name>A0A8S1WNC4_9CILI</name>
<evidence type="ECO:0008006" key="3">
    <source>
        <dbReference type="Google" id="ProtNLM"/>
    </source>
</evidence>
<dbReference type="AlphaFoldDB" id="A0A8S1WNC4"/>